<dbReference type="AlphaFoldDB" id="A0AAW0Q4G7"/>
<proteinExistence type="predicted"/>
<comment type="caution">
    <text evidence="1">The sequence shown here is derived from an EMBL/GenBank/DDBJ whole genome shotgun (WGS) entry which is preliminary data.</text>
</comment>
<keyword evidence="2" id="KW-1185">Reference proteome</keyword>
<sequence>MVVAKHRGNLAAFDRTFDPAGVFKFWNSWWPQSDRPHNRRPRDRILHHLLEPTAPLAGRSSAHTRCYHQAEAEAASAYSFAALAGRASAPLVRCAADVCPSCFGPFFFDGGPRRAGKGFYPWPARVGDVVVVLRKGEGSSSPAACAGRRTFLVTNVRTEPPRTFQPEETAISICGDVPNIPMRSVCKAYVYHEPPWK</sequence>
<evidence type="ECO:0000313" key="1">
    <source>
        <dbReference type="EMBL" id="KAK8092597.1"/>
    </source>
</evidence>
<evidence type="ECO:0000313" key="2">
    <source>
        <dbReference type="Proteomes" id="UP001392437"/>
    </source>
</evidence>
<dbReference type="Proteomes" id="UP001392437">
    <property type="component" value="Unassembled WGS sequence"/>
</dbReference>
<organism evidence="1 2">
    <name type="scientific">Apiospora kogelbergensis</name>
    <dbReference type="NCBI Taxonomy" id="1337665"/>
    <lineage>
        <taxon>Eukaryota</taxon>
        <taxon>Fungi</taxon>
        <taxon>Dikarya</taxon>
        <taxon>Ascomycota</taxon>
        <taxon>Pezizomycotina</taxon>
        <taxon>Sordariomycetes</taxon>
        <taxon>Xylariomycetidae</taxon>
        <taxon>Amphisphaeriales</taxon>
        <taxon>Apiosporaceae</taxon>
        <taxon>Apiospora</taxon>
    </lineage>
</organism>
<protein>
    <submittedName>
        <fullName evidence="1">Uncharacterized protein</fullName>
    </submittedName>
</protein>
<dbReference type="EMBL" id="JAQQWP010000013">
    <property type="protein sequence ID" value="KAK8092597.1"/>
    <property type="molecule type" value="Genomic_DNA"/>
</dbReference>
<accession>A0AAW0Q4G7</accession>
<gene>
    <name evidence="1" type="ORF">PG999_014796</name>
</gene>
<name>A0AAW0Q4G7_9PEZI</name>
<reference evidence="1 2" key="1">
    <citation type="submission" date="2023-01" db="EMBL/GenBank/DDBJ databases">
        <title>Analysis of 21 Apiospora genomes using comparative genomics revels a genus with tremendous synthesis potential of carbohydrate active enzymes and secondary metabolites.</title>
        <authorList>
            <person name="Sorensen T."/>
        </authorList>
    </citation>
    <scope>NUCLEOTIDE SEQUENCE [LARGE SCALE GENOMIC DNA]</scope>
    <source>
        <strain evidence="1 2">CBS 117206</strain>
    </source>
</reference>